<keyword evidence="2" id="KW-0812">Transmembrane</keyword>
<protein>
    <submittedName>
        <fullName evidence="3">Uncharacterized protein</fullName>
    </submittedName>
</protein>
<dbReference type="AlphaFoldDB" id="A0A9P5PBE9"/>
<keyword evidence="4" id="KW-1185">Reference proteome</keyword>
<feature type="region of interest" description="Disordered" evidence="1">
    <location>
        <begin position="1"/>
        <end position="29"/>
    </location>
</feature>
<keyword evidence="2" id="KW-1133">Transmembrane helix</keyword>
<sequence>MAEHRLSASRLATRESSYSNLQSQKHPKDDKHVICGQHPNIQLNPPPQFPTLSVNTQKNAKPQRSRVASSTFLMTLERIWTLFSKNIILNFAIVALCALIGYSSQLQPRLPPRFAFIICCILNLIYAIFMDEIPHPCEDQSMRRFCVDYGCTTNPLGFSAMYHADLPDIAPSFLAPDYALSPEVAIVVDLTSPTFIGNLHPEEYWITTPPITIIEEDIRIA</sequence>
<dbReference type="Proteomes" id="UP000772434">
    <property type="component" value="Unassembled WGS sequence"/>
</dbReference>
<proteinExistence type="predicted"/>
<feature type="transmembrane region" description="Helical" evidence="2">
    <location>
        <begin position="114"/>
        <end position="134"/>
    </location>
</feature>
<evidence type="ECO:0000256" key="2">
    <source>
        <dbReference type="SAM" id="Phobius"/>
    </source>
</evidence>
<feature type="region of interest" description="Disordered" evidence="1">
    <location>
        <begin position="42"/>
        <end position="62"/>
    </location>
</feature>
<evidence type="ECO:0000256" key="1">
    <source>
        <dbReference type="SAM" id="MobiDB-lite"/>
    </source>
</evidence>
<feature type="transmembrane region" description="Helical" evidence="2">
    <location>
        <begin position="82"/>
        <end position="102"/>
    </location>
</feature>
<evidence type="ECO:0000313" key="4">
    <source>
        <dbReference type="Proteomes" id="UP000772434"/>
    </source>
</evidence>
<accession>A0A9P5PBE9</accession>
<name>A0A9P5PBE9_9AGAR</name>
<evidence type="ECO:0000313" key="3">
    <source>
        <dbReference type="EMBL" id="KAF9059180.1"/>
    </source>
</evidence>
<gene>
    <name evidence="3" type="ORF">BDP27DRAFT_1431733</name>
</gene>
<reference evidence="3" key="1">
    <citation type="submission" date="2020-11" db="EMBL/GenBank/DDBJ databases">
        <authorList>
            <consortium name="DOE Joint Genome Institute"/>
            <person name="Ahrendt S."/>
            <person name="Riley R."/>
            <person name="Andreopoulos W."/>
            <person name="Labutti K."/>
            <person name="Pangilinan J."/>
            <person name="Ruiz-Duenas F.J."/>
            <person name="Barrasa J.M."/>
            <person name="Sanchez-Garcia M."/>
            <person name="Camarero S."/>
            <person name="Miyauchi S."/>
            <person name="Serrano A."/>
            <person name="Linde D."/>
            <person name="Babiker R."/>
            <person name="Drula E."/>
            <person name="Ayuso-Fernandez I."/>
            <person name="Pacheco R."/>
            <person name="Padilla G."/>
            <person name="Ferreira P."/>
            <person name="Barriuso J."/>
            <person name="Kellner H."/>
            <person name="Castanera R."/>
            <person name="Alfaro M."/>
            <person name="Ramirez L."/>
            <person name="Pisabarro A.G."/>
            <person name="Kuo A."/>
            <person name="Tritt A."/>
            <person name="Lipzen A."/>
            <person name="He G."/>
            <person name="Yan M."/>
            <person name="Ng V."/>
            <person name="Cullen D."/>
            <person name="Martin F."/>
            <person name="Rosso M.-N."/>
            <person name="Henrissat B."/>
            <person name="Hibbett D."/>
            <person name="Martinez A.T."/>
            <person name="Grigoriev I.V."/>
        </authorList>
    </citation>
    <scope>NUCLEOTIDE SEQUENCE</scope>
    <source>
        <strain evidence="3">AH 40177</strain>
    </source>
</reference>
<keyword evidence="2" id="KW-0472">Membrane</keyword>
<feature type="compositionally biased region" description="Polar residues" evidence="1">
    <location>
        <begin position="50"/>
        <end position="62"/>
    </location>
</feature>
<comment type="caution">
    <text evidence="3">The sequence shown here is derived from an EMBL/GenBank/DDBJ whole genome shotgun (WGS) entry which is preliminary data.</text>
</comment>
<feature type="compositionally biased region" description="Polar residues" evidence="1">
    <location>
        <begin position="14"/>
        <end position="24"/>
    </location>
</feature>
<organism evidence="3 4">
    <name type="scientific">Rhodocollybia butyracea</name>
    <dbReference type="NCBI Taxonomy" id="206335"/>
    <lineage>
        <taxon>Eukaryota</taxon>
        <taxon>Fungi</taxon>
        <taxon>Dikarya</taxon>
        <taxon>Basidiomycota</taxon>
        <taxon>Agaricomycotina</taxon>
        <taxon>Agaricomycetes</taxon>
        <taxon>Agaricomycetidae</taxon>
        <taxon>Agaricales</taxon>
        <taxon>Marasmiineae</taxon>
        <taxon>Omphalotaceae</taxon>
        <taxon>Rhodocollybia</taxon>
    </lineage>
</organism>
<dbReference type="EMBL" id="JADNRY010000320">
    <property type="protein sequence ID" value="KAF9059180.1"/>
    <property type="molecule type" value="Genomic_DNA"/>
</dbReference>